<evidence type="ECO:0000313" key="2">
    <source>
        <dbReference type="EMBL" id="QVY19179.1"/>
    </source>
</evidence>
<feature type="domain" description="(+)RNA virus helicase C-terminal" evidence="1">
    <location>
        <begin position="25"/>
        <end position="226"/>
    </location>
</feature>
<organism evidence="2 3">
    <name type="scientific">Clivia carlavirus A</name>
    <dbReference type="NCBI Taxonomy" id="2838077"/>
    <lineage>
        <taxon>Viruses</taxon>
        <taxon>Riboviria</taxon>
        <taxon>Orthornavirae</taxon>
        <taxon>Kitrinoviricota</taxon>
        <taxon>Alsuviricetes</taxon>
        <taxon>Tymovirales</taxon>
        <taxon>Betaflexiviridae</taxon>
        <taxon>Quinvirinae</taxon>
        <taxon>Carlavirus</taxon>
        <taxon>Carlavirus alphacliviae</taxon>
        <taxon>Carlavirus ClCVA</taxon>
    </lineage>
</organism>
<accession>A0A8E7NFY3</accession>
<dbReference type="Pfam" id="PF01443">
    <property type="entry name" value="Viral_helicase1"/>
    <property type="match status" value="1"/>
</dbReference>
<evidence type="ECO:0000313" key="3">
    <source>
        <dbReference type="Proteomes" id="UP001162126"/>
    </source>
</evidence>
<proteinExistence type="predicted"/>
<reference evidence="2" key="1">
    <citation type="submission" date="2020-05" db="EMBL/GenBank/DDBJ databases">
        <title>Novel viruses associated with indigenous members of the Amaryllidaceae family in South Africa.</title>
        <authorList>
            <person name="Read D.A."/>
            <person name="Thompson G.D."/>
        </authorList>
    </citation>
    <scope>NUCLEOTIDE SEQUENCE</scope>
    <source>
        <strain evidence="2">19-3040</strain>
    </source>
</reference>
<protein>
    <submittedName>
        <fullName evidence="2">Triple gene block protein 1</fullName>
    </submittedName>
</protein>
<name>A0A8E7NFY3_9VIRU</name>
<dbReference type="EMBL" id="MT533598">
    <property type="protein sequence ID" value="QVY19179.1"/>
    <property type="molecule type" value="Genomic_RNA"/>
</dbReference>
<evidence type="ECO:0000259" key="1">
    <source>
        <dbReference type="Pfam" id="PF01443"/>
    </source>
</evidence>
<sequence>MDVVESELARNKNFKLVNRVCGDRIVVHCVPGAGKSTIIRRIISGDTRFRAYTLGVADPASLSGQTIRPYCELAERKDNFKFTIIDEYILIKGEIPTACALFGDNLQYRGEHQLIANYICTFSYRVGKATCELLRNLHFDIQSEKEDICEVHKFTEFEPVGKLIAIGQEALTLLKRHKATFFTVEQVRGAEFDTVTLLLSEEDISDFREEFYLCATRHTRELHILTPDATITASR</sequence>
<dbReference type="Proteomes" id="UP001162126">
    <property type="component" value="Segment"/>
</dbReference>
<dbReference type="GO" id="GO:0005524">
    <property type="term" value="F:ATP binding"/>
    <property type="evidence" value="ECO:0007669"/>
    <property type="project" value="InterPro"/>
</dbReference>
<keyword evidence="3" id="KW-1185">Reference proteome</keyword>
<dbReference type="KEGG" id="vg:80543144"/>
<dbReference type="RefSeq" id="YP_010804328.1">
    <property type="nucleotide sequence ID" value="NC_077071.1"/>
</dbReference>
<dbReference type="GeneID" id="80543144"/>
<gene>
    <name evidence="2" type="primary">TGB1</name>
</gene>
<dbReference type="InterPro" id="IPR027351">
    <property type="entry name" value="(+)RNA_virus_helicase_core_dom"/>
</dbReference>